<proteinExistence type="predicted"/>
<comment type="caution">
    <text evidence="2">The sequence shown here is derived from an EMBL/GenBank/DDBJ whole genome shotgun (WGS) entry which is preliminary data.</text>
</comment>
<evidence type="ECO:0000313" key="2">
    <source>
        <dbReference type="EMBL" id="KAA6364525.1"/>
    </source>
</evidence>
<feature type="coiled-coil region" evidence="1">
    <location>
        <begin position="1"/>
        <end position="43"/>
    </location>
</feature>
<dbReference type="Gene3D" id="2.130.10.10">
    <property type="entry name" value="YVTN repeat-like/Quinoprotein amine dehydrogenase"/>
    <property type="match status" value="1"/>
</dbReference>
<accession>A0A5J4U4D8</accession>
<gene>
    <name evidence="2" type="ORF">EZS28_039948</name>
</gene>
<dbReference type="InterPro" id="IPR036322">
    <property type="entry name" value="WD40_repeat_dom_sf"/>
</dbReference>
<sequence>MLFEEEIVKRIENENEQEQDLAFQEEIANLRKQEEDIDKQIAESADHRDVVHDIALHPQLMLLTGDSDVTVSLLDVSHSYKSIPVPLQFKLSPHSQPKKMSYDLGCILQGDSQGKVIVYTITDPKKMMFEFDAHLDSIWSTDESAQRTDKLLGAQLPQSGDKLDETRTVSASSDAYHGQIVHIWWICRKQQISIDEMWHIDNSAQLTVRNKFANATYLQSDSLIAVSTNTGHVIMYDTRHTRHVELGRVAESSIRERIPSQIATTNKITNNQTQQVGYNAKCVWVRSREKI</sequence>
<dbReference type="InterPro" id="IPR015943">
    <property type="entry name" value="WD40/YVTN_repeat-like_dom_sf"/>
</dbReference>
<dbReference type="Proteomes" id="UP000324800">
    <property type="component" value="Unassembled WGS sequence"/>
</dbReference>
<keyword evidence="1" id="KW-0175">Coiled coil</keyword>
<name>A0A5J4U4D8_9EUKA</name>
<evidence type="ECO:0000256" key="1">
    <source>
        <dbReference type="SAM" id="Coils"/>
    </source>
</evidence>
<dbReference type="AlphaFoldDB" id="A0A5J4U4D8"/>
<feature type="non-terminal residue" evidence="2">
    <location>
        <position position="291"/>
    </location>
</feature>
<organism evidence="2 3">
    <name type="scientific">Streblomastix strix</name>
    <dbReference type="NCBI Taxonomy" id="222440"/>
    <lineage>
        <taxon>Eukaryota</taxon>
        <taxon>Metamonada</taxon>
        <taxon>Preaxostyla</taxon>
        <taxon>Oxymonadida</taxon>
        <taxon>Streblomastigidae</taxon>
        <taxon>Streblomastix</taxon>
    </lineage>
</organism>
<reference evidence="2 3" key="1">
    <citation type="submission" date="2019-03" db="EMBL/GenBank/DDBJ databases">
        <title>Single cell metagenomics reveals metabolic interactions within the superorganism composed of flagellate Streblomastix strix and complex community of Bacteroidetes bacteria on its surface.</title>
        <authorList>
            <person name="Treitli S.C."/>
            <person name="Kolisko M."/>
            <person name="Husnik F."/>
            <person name="Keeling P."/>
            <person name="Hampl V."/>
        </authorList>
    </citation>
    <scope>NUCLEOTIDE SEQUENCE [LARGE SCALE GENOMIC DNA]</scope>
    <source>
        <strain evidence="2">ST1C</strain>
    </source>
</reference>
<evidence type="ECO:0000313" key="3">
    <source>
        <dbReference type="Proteomes" id="UP000324800"/>
    </source>
</evidence>
<protein>
    <submittedName>
        <fullName evidence="2">Uncharacterized protein</fullName>
    </submittedName>
</protein>
<dbReference type="EMBL" id="SNRW01021540">
    <property type="protein sequence ID" value="KAA6364525.1"/>
    <property type="molecule type" value="Genomic_DNA"/>
</dbReference>
<dbReference type="SUPFAM" id="SSF50978">
    <property type="entry name" value="WD40 repeat-like"/>
    <property type="match status" value="1"/>
</dbReference>